<dbReference type="AlphaFoldDB" id="A0A4P9ZVP2"/>
<protein>
    <submittedName>
        <fullName evidence="2">Vacuolar membrane-associated protein Iml1</fullName>
    </submittedName>
</protein>
<dbReference type="GO" id="GO:1904262">
    <property type="term" value="P:negative regulation of TORC1 signaling"/>
    <property type="evidence" value="ECO:0007669"/>
    <property type="project" value="TreeGrafter"/>
</dbReference>
<dbReference type="Proteomes" id="UP000268162">
    <property type="component" value="Unassembled WGS sequence"/>
</dbReference>
<reference evidence="3" key="1">
    <citation type="journal article" date="2018" name="Nat. Microbiol.">
        <title>Leveraging single-cell genomics to expand the fungal tree of life.</title>
        <authorList>
            <person name="Ahrendt S.R."/>
            <person name="Quandt C.A."/>
            <person name="Ciobanu D."/>
            <person name="Clum A."/>
            <person name="Salamov A."/>
            <person name="Andreopoulos B."/>
            <person name="Cheng J.F."/>
            <person name="Woyke T."/>
            <person name="Pelin A."/>
            <person name="Henrissat B."/>
            <person name="Reynolds N.K."/>
            <person name="Benny G.L."/>
            <person name="Smith M.E."/>
            <person name="James T.Y."/>
            <person name="Grigoriev I.V."/>
        </authorList>
    </citation>
    <scope>NUCLEOTIDE SEQUENCE [LARGE SCALE GENOMIC DNA]</scope>
    <source>
        <strain evidence="3">RSA 468</strain>
    </source>
</reference>
<dbReference type="Pfam" id="PF12257">
    <property type="entry name" value="IML1"/>
    <property type="match status" value="2"/>
</dbReference>
<dbReference type="PANTHER" id="PTHR13179">
    <property type="entry name" value="DEP DOMAIN CONTAINING PROTEIN 5"/>
    <property type="match status" value="1"/>
</dbReference>
<accession>A0A4P9ZVP2</accession>
<dbReference type="STRING" id="215637.A0A4P9ZVP2"/>
<dbReference type="EMBL" id="ML002462">
    <property type="protein sequence ID" value="RKP37667.1"/>
    <property type="molecule type" value="Genomic_DNA"/>
</dbReference>
<dbReference type="GO" id="GO:0010508">
    <property type="term" value="P:positive regulation of autophagy"/>
    <property type="evidence" value="ECO:0007669"/>
    <property type="project" value="TreeGrafter"/>
</dbReference>
<feature type="non-terminal residue" evidence="2">
    <location>
        <position position="1"/>
    </location>
</feature>
<dbReference type="InterPro" id="IPR027244">
    <property type="entry name" value="IML1"/>
</dbReference>
<name>A0A4P9ZVP2_9FUNG</name>
<organism evidence="2 3">
    <name type="scientific">Dimargaris cristalligena</name>
    <dbReference type="NCBI Taxonomy" id="215637"/>
    <lineage>
        <taxon>Eukaryota</taxon>
        <taxon>Fungi</taxon>
        <taxon>Fungi incertae sedis</taxon>
        <taxon>Zoopagomycota</taxon>
        <taxon>Kickxellomycotina</taxon>
        <taxon>Dimargaritomycetes</taxon>
        <taxon>Dimargaritales</taxon>
        <taxon>Dimargaritaceae</taxon>
        <taxon>Dimargaris</taxon>
    </lineage>
</organism>
<evidence type="ECO:0000313" key="2">
    <source>
        <dbReference type="EMBL" id="RKP37667.1"/>
    </source>
</evidence>
<keyword evidence="3" id="KW-1185">Reference proteome</keyword>
<proteinExistence type="predicted"/>
<dbReference type="InterPro" id="IPR048255">
    <property type="entry name" value="IML1_N"/>
</dbReference>
<feature type="non-terminal residue" evidence="2">
    <location>
        <position position="261"/>
    </location>
</feature>
<gene>
    <name evidence="2" type="ORF">BJ085DRAFT_5112</name>
</gene>
<evidence type="ECO:0000259" key="1">
    <source>
        <dbReference type="Pfam" id="PF12257"/>
    </source>
</evidence>
<sequence length="261" mass="30540">ELQLRNPLVDRSDMLRFQSLVTGKVLYEGQVVDYLRCFQAKVKLIKNDRGGVRMAYVTPQTRMVFRTVSARFMIFIQFSREMWQFLEDGTLYYERGLQYFLTDLFRKWGENGTKHLVTLVLFSRFVYTEEEHLQIEGVSWHPDLRFWYKDYYKVVADNVQASLLSSRTDPRALMGRHTYALHGNILEAINLALNSFERRHDSRDTLRISPKIVVVTPSAGVFDVGKSLLRLTTQRLIDANLRVDVVCLAPKPLHRAPVFRF</sequence>
<feature type="domain" description="Vacuolar membrane-associated protein Iml1 N-terminal" evidence="1">
    <location>
        <begin position="171"/>
        <end position="261"/>
    </location>
</feature>
<dbReference type="GO" id="GO:1990130">
    <property type="term" value="C:GATOR1 complex"/>
    <property type="evidence" value="ECO:0007669"/>
    <property type="project" value="TreeGrafter"/>
</dbReference>
<dbReference type="GO" id="GO:0005096">
    <property type="term" value="F:GTPase activator activity"/>
    <property type="evidence" value="ECO:0007669"/>
    <property type="project" value="InterPro"/>
</dbReference>
<evidence type="ECO:0000313" key="3">
    <source>
        <dbReference type="Proteomes" id="UP000268162"/>
    </source>
</evidence>
<dbReference type="PANTHER" id="PTHR13179:SF8">
    <property type="entry name" value="GATOR COMPLEX PROTEIN DEPDC5"/>
    <property type="match status" value="1"/>
</dbReference>
<feature type="domain" description="Vacuolar membrane-associated protein Iml1 N-terminal" evidence="1">
    <location>
        <begin position="1"/>
        <end position="162"/>
    </location>
</feature>